<feature type="region of interest" description="Disordered" evidence="1">
    <location>
        <begin position="1"/>
        <end position="20"/>
    </location>
</feature>
<organism evidence="2 3">
    <name type="scientific">Ornithinimicrobium humiphilum</name>
    <dbReference type="NCBI Taxonomy" id="125288"/>
    <lineage>
        <taxon>Bacteria</taxon>
        <taxon>Bacillati</taxon>
        <taxon>Actinomycetota</taxon>
        <taxon>Actinomycetes</taxon>
        <taxon>Micrococcales</taxon>
        <taxon>Ornithinimicrobiaceae</taxon>
        <taxon>Ornithinimicrobium</taxon>
    </lineage>
</organism>
<name>A0A543KPX4_9MICO</name>
<sequence>MTDEHHPEADPGTGEAAGTAAAVPGLPVGVELGPGVDLGGSTRSEVRRHEVRRGPADWGPSVVVKRFLPQQVGSRAAMGYTRELVGLGHLPGTPRLLARHDDSRTLVMEDLGEQLPTLADALLGTDPGAAWRHCLAWAAALGATVRPDPDLLVEVRGELGEAVIEDRDARRDLPRRGLIRLHEAAGLRTTAAACSEILDAVEWLEQDTRRHVLGPGDTCPDNAVLTPGGVRFIDLEGAGVRHVAYEAAYAAEPFSTCWCVFTPPSGLTDAMLGAFTAGAARRLPDLVDDPDWPRQVRAAAAIWVLSSTLWLMDGALEDRTFGGGAGQHGPAFRALLAARWGWVERECRTELPDVAAACGEARTWALRTWGAGTSSLALPGYPAWSARDEARRAVAGGD</sequence>
<dbReference type="SUPFAM" id="SSF56112">
    <property type="entry name" value="Protein kinase-like (PK-like)"/>
    <property type="match status" value="1"/>
</dbReference>
<gene>
    <name evidence="2" type="ORF">FB476_2025</name>
</gene>
<protein>
    <recommendedName>
        <fullName evidence="4">Phosphotransferase family enzyme</fullName>
    </recommendedName>
</protein>
<accession>A0A543KPX4</accession>
<comment type="caution">
    <text evidence="2">The sequence shown here is derived from an EMBL/GenBank/DDBJ whole genome shotgun (WGS) entry which is preliminary data.</text>
</comment>
<evidence type="ECO:0000256" key="1">
    <source>
        <dbReference type="SAM" id="MobiDB-lite"/>
    </source>
</evidence>
<dbReference type="Proteomes" id="UP000315133">
    <property type="component" value="Unassembled WGS sequence"/>
</dbReference>
<reference evidence="2 3" key="1">
    <citation type="submission" date="2019-06" db="EMBL/GenBank/DDBJ databases">
        <title>Sequencing the genomes of 1000 actinobacteria strains.</title>
        <authorList>
            <person name="Klenk H.-P."/>
        </authorList>
    </citation>
    <scope>NUCLEOTIDE SEQUENCE [LARGE SCALE GENOMIC DNA]</scope>
    <source>
        <strain evidence="2 3">DSM 12362</strain>
    </source>
</reference>
<dbReference type="OrthoDB" id="115252at2"/>
<dbReference type="InterPro" id="IPR011009">
    <property type="entry name" value="Kinase-like_dom_sf"/>
</dbReference>
<evidence type="ECO:0008006" key="4">
    <source>
        <dbReference type="Google" id="ProtNLM"/>
    </source>
</evidence>
<proteinExistence type="predicted"/>
<dbReference type="RefSeq" id="WP_141818640.1">
    <property type="nucleotide sequence ID" value="NZ_BAAAIL010000002.1"/>
</dbReference>
<feature type="compositionally biased region" description="Low complexity" evidence="1">
    <location>
        <begin position="10"/>
        <end position="20"/>
    </location>
</feature>
<keyword evidence="3" id="KW-1185">Reference proteome</keyword>
<evidence type="ECO:0000313" key="2">
    <source>
        <dbReference type="EMBL" id="TQM97122.1"/>
    </source>
</evidence>
<evidence type="ECO:0000313" key="3">
    <source>
        <dbReference type="Proteomes" id="UP000315133"/>
    </source>
</evidence>
<dbReference type="AlphaFoldDB" id="A0A543KPX4"/>
<dbReference type="EMBL" id="VFPU01000001">
    <property type="protein sequence ID" value="TQM97122.1"/>
    <property type="molecule type" value="Genomic_DNA"/>
</dbReference>